<dbReference type="SMART" id="SM00470">
    <property type="entry name" value="ParB"/>
    <property type="match status" value="1"/>
</dbReference>
<feature type="domain" description="ParB-like N-terminal" evidence="1">
    <location>
        <begin position="63"/>
        <end position="154"/>
    </location>
</feature>
<dbReference type="PANTHER" id="PTHR33375">
    <property type="entry name" value="CHROMOSOME-PARTITIONING PROTEIN PARB-RELATED"/>
    <property type="match status" value="1"/>
</dbReference>
<proteinExistence type="predicted"/>
<dbReference type="PANTHER" id="PTHR33375:SF1">
    <property type="entry name" value="CHROMOSOME-PARTITIONING PROTEIN PARB-RELATED"/>
    <property type="match status" value="1"/>
</dbReference>
<dbReference type="Gene3D" id="3.90.1530.10">
    <property type="entry name" value="Conserved hypothetical protein from pyrococcus furiosus pfu- 392566-001, ParB domain"/>
    <property type="match status" value="1"/>
</dbReference>
<name>A0ABW2RDT2_9BURK</name>
<keyword evidence="3" id="KW-1185">Reference proteome</keyword>
<dbReference type="InterPro" id="IPR050336">
    <property type="entry name" value="Chromosome_partition/occlusion"/>
</dbReference>
<organism evidence="2 3">
    <name type="scientific">Hydrogenophaga bisanensis</name>
    <dbReference type="NCBI Taxonomy" id="439611"/>
    <lineage>
        <taxon>Bacteria</taxon>
        <taxon>Pseudomonadati</taxon>
        <taxon>Pseudomonadota</taxon>
        <taxon>Betaproteobacteria</taxon>
        <taxon>Burkholderiales</taxon>
        <taxon>Comamonadaceae</taxon>
        <taxon>Hydrogenophaga</taxon>
    </lineage>
</organism>
<protein>
    <submittedName>
        <fullName evidence="2">ParB/RepB/Spo0J family partition protein</fullName>
    </submittedName>
</protein>
<gene>
    <name evidence="2" type="ORF">ACFQNJ_17300</name>
</gene>
<evidence type="ECO:0000259" key="1">
    <source>
        <dbReference type="SMART" id="SM00470"/>
    </source>
</evidence>
<reference evidence="3" key="1">
    <citation type="journal article" date="2019" name="Int. J. Syst. Evol. Microbiol.">
        <title>The Global Catalogue of Microorganisms (GCM) 10K type strain sequencing project: providing services to taxonomists for standard genome sequencing and annotation.</title>
        <authorList>
            <consortium name="The Broad Institute Genomics Platform"/>
            <consortium name="The Broad Institute Genome Sequencing Center for Infectious Disease"/>
            <person name="Wu L."/>
            <person name="Ma J."/>
        </authorList>
    </citation>
    <scope>NUCLEOTIDE SEQUENCE [LARGE SCALE GENOMIC DNA]</scope>
    <source>
        <strain evidence="3">CCUG 54518</strain>
    </source>
</reference>
<dbReference type="EMBL" id="JBHTBX010000015">
    <property type="protein sequence ID" value="MFC7436268.1"/>
    <property type="molecule type" value="Genomic_DNA"/>
</dbReference>
<dbReference type="Gene3D" id="1.10.10.2830">
    <property type="match status" value="1"/>
</dbReference>
<dbReference type="SUPFAM" id="SSF110849">
    <property type="entry name" value="ParB/Sulfiredoxin"/>
    <property type="match status" value="1"/>
</dbReference>
<dbReference type="InterPro" id="IPR036086">
    <property type="entry name" value="ParB/Sulfiredoxin_sf"/>
</dbReference>
<accession>A0ABW2RDT2</accession>
<evidence type="ECO:0000313" key="3">
    <source>
        <dbReference type="Proteomes" id="UP001596495"/>
    </source>
</evidence>
<dbReference type="Pfam" id="PF02195">
    <property type="entry name" value="ParB_N"/>
    <property type="match status" value="1"/>
</dbReference>
<dbReference type="InterPro" id="IPR003115">
    <property type="entry name" value="ParB_N"/>
</dbReference>
<dbReference type="Proteomes" id="UP001596495">
    <property type="component" value="Unassembled WGS sequence"/>
</dbReference>
<dbReference type="RefSeq" id="WP_382259799.1">
    <property type="nucleotide sequence ID" value="NZ_JBHTBX010000015.1"/>
</dbReference>
<evidence type="ECO:0000313" key="2">
    <source>
        <dbReference type="EMBL" id="MFC7436268.1"/>
    </source>
</evidence>
<comment type="caution">
    <text evidence="2">The sequence shown here is derived from an EMBL/GenBank/DDBJ whole genome shotgun (WGS) entry which is preliminary data.</text>
</comment>
<sequence length="332" mass="36245">MSAKKIKPFLGALSANQDASAMLKALNIPAGESTAERESIAPVPMVMGTASPELAQLSPGQTVRLPISRLKRSEFNARVYYNQGEVDETAESIRQSGQQVPAIGYVQGDHVVIVDGGKRLNACIAGNIDTLDVKIVEPPLTPSAEYLNSREVNIRRSVQTAFDDAVRWQELLDKGMFPTTADLIAALKTSNATFSKTIALNRIPATLQRIMTESPQTSALSIAYEVSMIFSRKGEGEDQEKLEAIAEEIVQQIQQKELSRSQVIDLIKSKLEGPKQRIRGETTPVAYKGTRGHIKVVPQRGEIELKIKGLDEASLEGLREQIQAILKNSAGQ</sequence>